<dbReference type="EMBL" id="UINC01206074">
    <property type="protein sequence ID" value="SVE27530.1"/>
    <property type="molecule type" value="Genomic_DNA"/>
</dbReference>
<protein>
    <submittedName>
        <fullName evidence="1">Uncharacterized protein</fullName>
    </submittedName>
</protein>
<accession>A0A383C682</accession>
<gene>
    <name evidence="1" type="ORF">METZ01_LOCUS480384</name>
</gene>
<name>A0A383C682_9ZZZZ</name>
<proteinExistence type="predicted"/>
<evidence type="ECO:0000313" key="1">
    <source>
        <dbReference type="EMBL" id="SVE27530.1"/>
    </source>
</evidence>
<organism evidence="1">
    <name type="scientific">marine metagenome</name>
    <dbReference type="NCBI Taxonomy" id="408172"/>
    <lineage>
        <taxon>unclassified sequences</taxon>
        <taxon>metagenomes</taxon>
        <taxon>ecological metagenomes</taxon>
    </lineage>
</organism>
<dbReference type="AlphaFoldDB" id="A0A383C682"/>
<reference evidence="1" key="1">
    <citation type="submission" date="2018-05" db="EMBL/GenBank/DDBJ databases">
        <authorList>
            <person name="Lanie J.A."/>
            <person name="Ng W.-L."/>
            <person name="Kazmierczak K.M."/>
            <person name="Andrzejewski T.M."/>
            <person name="Davidsen T.M."/>
            <person name="Wayne K.J."/>
            <person name="Tettelin H."/>
            <person name="Glass J.I."/>
            <person name="Rusch D."/>
            <person name="Podicherti R."/>
            <person name="Tsui H.-C.T."/>
            <person name="Winkler M.E."/>
        </authorList>
    </citation>
    <scope>NUCLEOTIDE SEQUENCE</scope>
</reference>
<sequence>MECLPKNVNSVELKFIHSLIKILTTIAKSSTGFVIEIIVFAQITMTQN</sequence>